<keyword evidence="2" id="KW-1185">Reference proteome</keyword>
<evidence type="ECO:0000313" key="1">
    <source>
        <dbReference type="EMBL" id="KZT67517.1"/>
    </source>
</evidence>
<dbReference type="EMBL" id="KV429075">
    <property type="protein sequence ID" value="KZT67517.1"/>
    <property type="molecule type" value="Genomic_DNA"/>
</dbReference>
<reference evidence="1 2" key="1">
    <citation type="journal article" date="2016" name="Mol. Biol. Evol.">
        <title>Comparative Genomics of Early-Diverging Mushroom-Forming Fungi Provides Insights into the Origins of Lignocellulose Decay Capabilities.</title>
        <authorList>
            <person name="Nagy L.G."/>
            <person name="Riley R."/>
            <person name="Tritt A."/>
            <person name="Adam C."/>
            <person name="Daum C."/>
            <person name="Floudas D."/>
            <person name="Sun H."/>
            <person name="Yadav J.S."/>
            <person name="Pangilinan J."/>
            <person name="Larsson K.H."/>
            <person name="Matsuura K."/>
            <person name="Barry K."/>
            <person name="Labutti K."/>
            <person name="Kuo R."/>
            <person name="Ohm R.A."/>
            <person name="Bhattacharya S.S."/>
            <person name="Shirouzu T."/>
            <person name="Yoshinaga Y."/>
            <person name="Martin F.M."/>
            <person name="Grigoriev I.V."/>
            <person name="Hibbett D.S."/>
        </authorList>
    </citation>
    <scope>NUCLEOTIDE SEQUENCE [LARGE SCALE GENOMIC DNA]</scope>
    <source>
        <strain evidence="1 2">L-15889</strain>
    </source>
</reference>
<protein>
    <submittedName>
        <fullName evidence="1">Uncharacterized protein</fullName>
    </submittedName>
</protein>
<dbReference type="AlphaFoldDB" id="A0A165NY21"/>
<accession>A0A165NY21</accession>
<dbReference type="Proteomes" id="UP000076727">
    <property type="component" value="Unassembled WGS sequence"/>
</dbReference>
<name>A0A165NY21_9APHY</name>
<gene>
    <name evidence="1" type="ORF">DAEQUDRAFT_387672</name>
</gene>
<dbReference type="OrthoDB" id="10516240at2759"/>
<sequence>MSLVFSPSTTRALLSAVAPFAPLPASYLTMPVVSPRPRARSCPAPPVVVRPPPEWEDIELRPMGATSGSRAARTYPEAGGAFDDDAAPIMLGVAAASGFSARPLAGPVPCPRMRTRSTMSRVAEFARDAPPALGDQGARLCGAVKTAKTTLCSRTRRALNNVLPAFGAPSRARAGYVRLQGRTH</sequence>
<organism evidence="1 2">
    <name type="scientific">Daedalea quercina L-15889</name>
    <dbReference type="NCBI Taxonomy" id="1314783"/>
    <lineage>
        <taxon>Eukaryota</taxon>
        <taxon>Fungi</taxon>
        <taxon>Dikarya</taxon>
        <taxon>Basidiomycota</taxon>
        <taxon>Agaricomycotina</taxon>
        <taxon>Agaricomycetes</taxon>
        <taxon>Polyporales</taxon>
        <taxon>Fomitopsis</taxon>
    </lineage>
</organism>
<evidence type="ECO:0000313" key="2">
    <source>
        <dbReference type="Proteomes" id="UP000076727"/>
    </source>
</evidence>
<proteinExistence type="predicted"/>